<dbReference type="WBParaSite" id="TCONS_00003623.p1">
    <property type="protein sequence ID" value="TCONS_00003623.p1"/>
    <property type="gene ID" value="XLOC_000025"/>
</dbReference>
<feature type="transmembrane region" description="Helical" evidence="2">
    <location>
        <begin position="6"/>
        <end position="30"/>
    </location>
</feature>
<evidence type="ECO:0000256" key="1">
    <source>
        <dbReference type="ARBA" id="ARBA00006803"/>
    </source>
</evidence>
<dbReference type="Proteomes" id="UP000035681">
    <property type="component" value="Unplaced"/>
</dbReference>
<dbReference type="WBParaSite" id="SSTP_0001048100.1">
    <property type="protein sequence ID" value="SSTP_0001048100.1"/>
    <property type="gene ID" value="SSTP_0001048100"/>
</dbReference>
<dbReference type="Pfam" id="PF03125">
    <property type="entry name" value="Sre"/>
    <property type="match status" value="1"/>
</dbReference>
<keyword evidence="2" id="KW-1133">Transmembrane helix</keyword>
<organism evidence="4">
    <name type="scientific">Strongyloides stercoralis</name>
    <name type="common">Threadworm</name>
    <dbReference type="NCBI Taxonomy" id="6248"/>
    <lineage>
        <taxon>Eukaryota</taxon>
        <taxon>Metazoa</taxon>
        <taxon>Ecdysozoa</taxon>
        <taxon>Nematoda</taxon>
        <taxon>Chromadorea</taxon>
        <taxon>Rhabditida</taxon>
        <taxon>Tylenchina</taxon>
        <taxon>Panagrolaimomorpha</taxon>
        <taxon>Strongyloidoidea</taxon>
        <taxon>Strongyloididae</taxon>
        <taxon>Strongyloides</taxon>
    </lineage>
</organism>
<accession>A0A0K0ELZ3</accession>
<keyword evidence="2" id="KW-0472">Membrane</keyword>
<dbReference type="AlphaFoldDB" id="A0A0K0ELZ3"/>
<sequence>MVGVAKFVYNIFLILIDIPVISFIIILRVLNVRLRKNEKNIVCSLSEKFQITENIKLTSVCVILISIIFSVTILTNVYNSFGSSEVIYDDRVNIGYFLKHLLFLIALILTIRNYKKLFSINSVFLRSLKNDNDNQRNNPTIKEKNAEQDQYFEIFNKQHNNAFKKKNNDNT</sequence>
<proteinExistence type="inferred from homology"/>
<feature type="transmembrane region" description="Helical" evidence="2">
    <location>
        <begin position="94"/>
        <end position="111"/>
    </location>
</feature>
<protein>
    <submittedName>
        <fullName evidence="5">G-protein coupled receptors family 1 profile domain-containing protein</fullName>
    </submittedName>
    <submittedName>
        <fullName evidence="4">G_PROTEIN_RECEP_F1_2 domain-containing protein</fullName>
    </submittedName>
</protein>
<evidence type="ECO:0000313" key="4">
    <source>
        <dbReference type="WBParaSite" id="SSTP_0001048100.1"/>
    </source>
</evidence>
<comment type="similarity">
    <text evidence="1">Belongs to the nematode receptor-like protein sre family.</text>
</comment>
<evidence type="ECO:0000313" key="3">
    <source>
        <dbReference type="Proteomes" id="UP000035681"/>
    </source>
</evidence>
<keyword evidence="2" id="KW-0812">Transmembrane</keyword>
<evidence type="ECO:0000313" key="5">
    <source>
        <dbReference type="WBParaSite" id="TCONS_00003623.p1"/>
    </source>
</evidence>
<dbReference type="GO" id="GO:0016020">
    <property type="term" value="C:membrane"/>
    <property type="evidence" value="ECO:0007669"/>
    <property type="project" value="InterPro"/>
</dbReference>
<evidence type="ECO:0000256" key="2">
    <source>
        <dbReference type="SAM" id="Phobius"/>
    </source>
</evidence>
<reference evidence="4" key="1">
    <citation type="submission" date="2015-08" db="UniProtKB">
        <authorList>
            <consortium name="WormBaseParasite"/>
        </authorList>
    </citation>
    <scope>IDENTIFICATION</scope>
</reference>
<name>A0A0K0ELZ3_STRER</name>
<feature type="transmembrane region" description="Helical" evidence="2">
    <location>
        <begin position="55"/>
        <end position="74"/>
    </location>
</feature>
<keyword evidence="3" id="KW-1185">Reference proteome</keyword>
<dbReference type="GO" id="GO:0007606">
    <property type="term" value="P:sensory perception of chemical stimulus"/>
    <property type="evidence" value="ECO:0007669"/>
    <property type="project" value="InterPro"/>
</dbReference>
<dbReference type="InterPro" id="IPR004151">
    <property type="entry name" value="7TM_GPCR_serpentine_rcpt_Sre"/>
</dbReference>